<gene>
    <name evidence="1" type="ORF">HO173_008263</name>
</gene>
<reference evidence="1 2" key="1">
    <citation type="journal article" date="2020" name="Genomics">
        <title>Complete, high-quality genomes from long-read metagenomic sequencing of two wolf lichen thalli reveals enigmatic genome architecture.</title>
        <authorList>
            <person name="McKenzie S.K."/>
            <person name="Walston R.F."/>
            <person name="Allen J.L."/>
        </authorList>
    </citation>
    <scope>NUCLEOTIDE SEQUENCE [LARGE SCALE GENOMIC DNA]</scope>
    <source>
        <strain evidence="1">WasteWater2</strain>
    </source>
</reference>
<evidence type="ECO:0000313" key="2">
    <source>
        <dbReference type="Proteomes" id="UP000578531"/>
    </source>
</evidence>
<proteinExistence type="predicted"/>
<organism evidence="1 2">
    <name type="scientific">Letharia columbiana</name>
    <dbReference type="NCBI Taxonomy" id="112416"/>
    <lineage>
        <taxon>Eukaryota</taxon>
        <taxon>Fungi</taxon>
        <taxon>Dikarya</taxon>
        <taxon>Ascomycota</taxon>
        <taxon>Pezizomycotina</taxon>
        <taxon>Lecanoromycetes</taxon>
        <taxon>OSLEUM clade</taxon>
        <taxon>Lecanoromycetidae</taxon>
        <taxon>Lecanorales</taxon>
        <taxon>Lecanorineae</taxon>
        <taxon>Parmeliaceae</taxon>
        <taxon>Letharia</taxon>
    </lineage>
</organism>
<evidence type="ECO:0000313" key="1">
    <source>
        <dbReference type="EMBL" id="KAF6233532.1"/>
    </source>
</evidence>
<dbReference type="AlphaFoldDB" id="A0A8H6FRW3"/>
<sequence length="102" mass="11870">MVKKRTNLLTLSDDQIGTVAQAGMEVAWGLSRHLDDLNSDCFLQLCNWHAAKAIKKRLTREGYPLYIRKPLANLVWKWIQSETLEDIERNRGILLNQLHQKK</sequence>
<dbReference type="OrthoDB" id="5415154at2759"/>
<dbReference type="Proteomes" id="UP000578531">
    <property type="component" value="Unassembled WGS sequence"/>
</dbReference>
<protein>
    <submittedName>
        <fullName evidence="1">Uncharacterized protein</fullName>
    </submittedName>
</protein>
<accession>A0A8H6FRW3</accession>
<dbReference type="EMBL" id="JACCJC010000036">
    <property type="protein sequence ID" value="KAF6233532.1"/>
    <property type="molecule type" value="Genomic_DNA"/>
</dbReference>
<keyword evidence="2" id="KW-1185">Reference proteome</keyword>
<name>A0A8H6FRW3_9LECA</name>
<dbReference type="GeneID" id="59289919"/>
<comment type="caution">
    <text evidence="1">The sequence shown here is derived from an EMBL/GenBank/DDBJ whole genome shotgun (WGS) entry which is preliminary data.</text>
</comment>
<dbReference type="RefSeq" id="XP_037162949.1">
    <property type="nucleotide sequence ID" value="XM_037310163.1"/>
</dbReference>